<dbReference type="Proteomes" id="UP000289708">
    <property type="component" value="Unassembled WGS sequence"/>
</dbReference>
<dbReference type="InterPro" id="IPR036852">
    <property type="entry name" value="Peptidase_S8/S53_dom_sf"/>
</dbReference>
<comment type="caution">
    <text evidence="1">The sequence shown here is derived from an EMBL/GenBank/DDBJ whole genome shotgun (WGS) entry which is preliminary data.</text>
</comment>
<dbReference type="GO" id="GO:0006508">
    <property type="term" value="P:proteolysis"/>
    <property type="evidence" value="ECO:0007669"/>
    <property type="project" value="InterPro"/>
</dbReference>
<sequence>MALRSSRARVYLSKLMLPEAPFEPDTHGTEVCGLILGRRFGFAPDVPGLARPVFFRGRAGGGAPSASQMDLARALTLAPSRSPAAAPPADDIRGTAFTSALRADLDAAETEGC</sequence>
<reference evidence="1 2" key="1">
    <citation type="submission" date="2018-12" db="EMBL/GenBank/DDBJ databases">
        <title>bacterium Hansschlegelia zhihuaiae S113.</title>
        <authorList>
            <person name="He J."/>
        </authorList>
    </citation>
    <scope>NUCLEOTIDE SEQUENCE [LARGE SCALE GENOMIC DNA]</scope>
    <source>
        <strain evidence="1 2">S 113</strain>
    </source>
</reference>
<dbReference type="SUPFAM" id="SSF52743">
    <property type="entry name" value="Subtilisin-like"/>
    <property type="match status" value="1"/>
</dbReference>
<evidence type="ECO:0000313" key="2">
    <source>
        <dbReference type="Proteomes" id="UP000289708"/>
    </source>
</evidence>
<accession>A0A4V1KJ99</accession>
<dbReference type="AlphaFoldDB" id="A0A4V1KJ99"/>
<keyword evidence="2" id="KW-1185">Reference proteome</keyword>
<organism evidence="1 2">
    <name type="scientific">Hansschlegelia zhihuaiae</name>
    <dbReference type="NCBI Taxonomy" id="405005"/>
    <lineage>
        <taxon>Bacteria</taxon>
        <taxon>Pseudomonadati</taxon>
        <taxon>Pseudomonadota</taxon>
        <taxon>Alphaproteobacteria</taxon>
        <taxon>Hyphomicrobiales</taxon>
        <taxon>Methylopilaceae</taxon>
        <taxon>Hansschlegelia</taxon>
    </lineage>
</organism>
<protein>
    <submittedName>
        <fullName evidence="1">Uncharacterized protein</fullName>
    </submittedName>
</protein>
<evidence type="ECO:0000313" key="1">
    <source>
        <dbReference type="EMBL" id="RXF73452.1"/>
    </source>
</evidence>
<gene>
    <name evidence="1" type="ORF">EK403_09635</name>
</gene>
<dbReference type="PROSITE" id="PS00137">
    <property type="entry name" value="SUBTILASE_HIS"/>
    <property type="match status" value="1"/>
</dbReference>
<dbReference type="GO" id="GO:0004252">
    <property type="term" value="F:serine-type endopeptidase activity"/>
    <property type="evidence" value="ECO:0007669"/>
    <property type="project" value="InterPro"/>
</dbReference>
<name>A0A4V1KJ99_9HYPH</name>
<dbReference type="RefSeq" id="WP_128777283.1">
    <property type="nucleotide sequence ID" value="NZ_RYFI01000008.1"/>
</dbReference>
<proteinExistence type="predicted"/>
<dbReference type="EMBL" id="RYFI01000008">
    <property type="protein sequence ID" value="RXF73452.1"/>
    <property type="molecule type" value="Genomic_DNA"/>
</dbReference>
<dbReference type="InterPro" id="IPR022398">
    <property type="entry name" value="Peptidase_S8_His-AS"/>
</dbReference>